<dbReference type="SUPFAM" id="SSF51735">
    <property type="entry name" value="NAD(P)-binding Rossmann-fold domains"/>
    <property type="match status" value="1"/>
</dbReference>
<dbReference type="InterPro" id="IPR011032">
    <property type="entry name" value="GroES-like_sf"/>
</dbReference>
<dbReference type="Pfam" id="PF00107">
    <property type="entry name" value="ADH_zinc_N"/>
    <property type="match status" value="1"/>
</dbReference>
<name>A0A7C1FT38_9CHLR</name>
<dbReference type="InterPro" id="IPR052711">
    <property type="entry name" value="Zinc_ADH-like"/>
</dbReference>
<dbReference type="Gene3D" id="3.90.180.10">
    <property type="entry name" value="Medium-chain alcohol dehydrogenases, catalytic domain"/>
    <property type="match status" value="1"/>
</dbReference>
<evidence type="ECO:0000259" key="1">
    <source>
        <dbReference type="SMART" id="SM00829"/>
    </source>
</evidence>
<evidence type="ECO:0000313" key="2">
    <source>
        <dbReference type="EMBL" id="HDX32640.1"/>
    </source>
</evidence>
<dbReference type="Gene3D" id="3.40.50.720">
    <property type="entry name" value="NAD(P)-binding Rossmann-like Domain"/>
    <property type="match status" value="1"/>
</dbReference>
<feature type="domain" description="Enoyl reductase (ER)" evidence="1">
    <location>
        <begin position="14"/>
        <end position="343"/>
    </location>
</feature>
<dbReference type="Pfam" id="PF08240">
    <property type="entry name" value="ADH_N"/>
    <property type="match status" value="1"/>
</dbReference>
<accession>A0A7C1FT38</accession>
<dbReference type="PANTHER" id="PTHR45033:SF3">
    <property type="entry name" value="DEHYDROGENASE, PUTATIVE (AFU_ORTHOLOGUE AFUA_2G13270)-RELATED"/>
    <property type="match status" value="1"/>
</dbReference>
<dbReference type="PANTHER" id="PTHR45033">
    <property type="match status" value="1"/>
</dbReference>
<dbReference type="InterPro" id="IPR013149">
    <property type="entry name" value="ADH-like_C"/>
</dbReference>
<dbReference type="InterPro" id="IPR036291">
    <property type="entry name" value="NAD(P)-bd_dom_sf"/>
</dbReference>
<dbReference type="GO" id="GO:0016491">
    <property type="term" value="F:oxidoreductase activity"/>
    <property type="evidence" value="ECO:0007669"/>
    <property type="project" value="InterPro"/>
</dbReference>
<dbReference type="InterPro" id="IPR013154">
    <property type="entry name" value="ADH-like_N"/>
</dbReference>
<dbReference type="AlphaFoldDB" id="A0A7C1FT38"/>
<dbReference type="SUPFAM" id="SSF50129">
    <property type="entry name" value="GroES-like"/>
    <property type="match status" value="1"/>
</dbReference>
<dbReference type="SMART" id="SM00829">
    <property type="entry name" value="PKS_ER"/>
    <property type="match status" value="1"/>
</dbReference>
<dbReference type="InterPro" id="IPR020843">
    <property type="entry name" value="ER"/>
</dbReference>
<comment type="caution">
    <text evidence="2">The sequence shown here is derived from an EMBL/GenBank/DDBJ whole genome shotgun (WGS) entry which is preliminary data.</text>
</comment>
<reference evidence="2" key="1">
    <citation type="journal article" date="2020" name="mSystems">
        <title>Genome- and Community-Level Interaction Insights into Carbon Utilization and Element Cycling Functions of Hydrothermarchaeota in Hydrothermal Sediment.</title>
        <authorList>
            <person name="Zhou Z."/>
            <person name="Liu Y."/>
            <person name="Xu W."/>
            <person name="Pan J."/>
            <person name="Luo Z.H."/>
            <person name="Li M."/>
        </authorList>
    </citation>
    <scope>NUCLEOTIDE SEQUENCE [LARGE SCALE GENOMIC DNA]</scope>
    <source>
        <strain evidence="2">SpSt-289</strain>
    </source>
</reference>
<dbReference type="EMBL" id="DSMG01000146">
    <property type="protein sequence ID" value="HDX32640.1"/>
    <property type="molecule type" value="Genomic_DNA"/>
</dbReference>
<protein>
    <submittedName>
        <fullName evidence="2">Alcohol dehydrogenase</fullName>
    </submittedName>
</protein>
<sequence length="352" mass="37980">MRAIIFDHHDPSPTVYRFSDAVPDPEPPPDGVVVKVHYAALNRLDNFVRIGWKGLNLQWPHIPCSDFSGEIVAVGDQVEGWQVGQRVTANPLVWCGRCRACLAGRHNHCRSAHLLGEHIRGACADYVAVPARNLIAVPEGFDMCLAAAASLVYVTAWHNLIIAGRLQAGEQVLVVGAGGGVNTASIQIAKLAGASVYVIASNADKAGRARAIGADWTIDRTETPAWSKAVYEATGRTGVDMVVDNVGQATWRESLRTLRPGGRLVTVGGTSGYEAETPVNLIFGRHLCIIGSTMGTQEDYLTVMPLIFQGKLRPIIDSVFPIEQFQQAIERLMAGEMFGKIVIAVNPEPVNV</sequence>
<organism evidence="2">
    <name type="scientific">Caldilinea aerophila</name>
    <dbReference type="NCBI Taxonomy" id="133453"/>
    <lineage>
        <taxon>Bacteria</taxon>
        <taxon>Bacillati</taxon>
        <taxon>Chloroflexota</taxon>
        <taxon>Caldilineae</taxon>
        <taxon>Caldilineales</taxon>
        <taxon>Caldilineaceae</taxon>
        <taxon>Caldilinea</taxon>
    </lineage>
</organism>
<gene>
    <name evidence="2" type="ORF">ENQ20_14310</name>
</gene>
<proteinExistence type="predicted"/>